<comment type="caution">
    <text evidence="2">The sequence shown here is derived from an EMBL/GenBank/DDBJ whole genome shotgun (WGS) entry which is preliminary data.</text>
</comment>
<dbReference type="Proteomes" id="UP001219525">
    <property type="component" value="Unassembled WGS sequence"/>
</dbReference>
<keyword evidence="3" id="KW-1185">Reference proteome</keyword>
<proteinExistence type="predicted"/>
<evidence type="ECO:0000313" key="3">
    <source>
        <dbReference type="Proteomes" id="UP001219525"/>
    </source>
</evidence>
<feature type="compositionally biased region" description="Basic and acidic residues" evidence="1">
    <location>
        <begin position="11"/>
        <end position="20"/>
    </location>
</feature>
<feature type="region of interest" description="Disordered" evidence="1">
    <location>
        <begin position="1"/>
        <end position="26"/>
    </location>
</feature>
<evidence type="ECO:0000256" key="1">
    <source>
        <dbReference type="SAM" id="MobiDB-lite"/>
    </source>
</evidence>
<accession>A0AAD6YTR6</accession>
<evidence type="ECO:0000313" key="2">
    <source>
        <dbReference type="EMBL" id="KAJ7229118.1"/>
    </source>
</evidence>
<protein>
    <submittedName>
        <fullName evidence="2">Uncharacterized protein</fullName>
    </submittedName>
</protein>
<name>A0AAD6YTR6_9AGAR</name>
<sequence>MTTAFEATEEDLGHAEDDVSAHSNASTTDFDEKTYDAFNARADDARGYANARVVVDRLLSHHLFDVSQTALLSPSFGEIAQLLENAAATPRMSLDFRREWRRFHDLPDQPHNNPPTVVDCLSNPIFGDAVALLVDIHVSDIVLSSFVVLWRCQNEAVSERVCVQLLKQCVAWSFVNKSFCYYLSDDYGHWEQDREWHRRSSVRAPPARTRMPLRWWTDAVFCMDSICCNFTTT</sequence>
<reference evidence="2" key="1">
    <citation type="submission" date="2023-03" db="EMBL/GenBank/DDBJ databases">
        <title>Massive genome expansion in bonnet fungi (Mycena s.s.) driven by repeated elements and novel gene families across ecological guilds.</title>
        <authorList>
            <consortium name="Lawrence Berkeley National Laboratory"/>
            <person name="Harder C.B."/>
            <person name="Miyauchi S."/>
            <person name="Viragh M."/>
            <person name="Kuo A."/>
            <person name="Thoen E."/>
            <person name="Andreopoulos B."/>
            <person name="Lu D."/>
            <person name="Skrede I."/>
            <person name="Drula E."/>
            <person name="Henrissat B."/>
            <person name="Morin E."/>
            <person name="Kohler A."/>
            <person name="Barry K."/>
            <person name="LaButti K."/>
            <person name="Morin E."/>
            <person name="Salamov A."/>
            <person name="Lipzen A."/>
            <person name="Mereny Z."/>
            <person name="Hegedus B."/>
            <person name="Baldrian P."/>
            <person name="Stursova M."/>
            <person name="Weitz H."/>
            <person name="Taylor A."/>
            <person name="Grigoriev I.V."/>
            <person name="Nagy L.G."/>
            <person name="Martin F."/>
            <person name="Kauserud H."/>
        </authorList>
    </citation>
    <scope>NUCLEOTIDE SEQUENCE</scope>
    <source>
        <strain evidence="2">9144</strain>
    </source>
</reference>
<dbReference type="AlphaFoldDB" id="A0AAD6YTR6"/>
<organism evidence="2 3">
    <name type="scientific">Mycena pura</name>
    <dbReference type="NCBI Taxonomy" id="153505"/>
    <lineage>
        <taxon>Eukaryota</taxon>
        <taxon>Fungi</taxon>
        <taxon>Dikarya</taxon>
        <taxon>Basidiomycota</taxon>
        <taxon>Agaricomycotina</taxon>
        <taxon>Agaricomycetes</taxon>
        <taxon>Agaricomycetidae</taxon>
        <taxon>Agaricales</taxon>
        <taxon>Marasmiineae</taxon>
        <taxon>Mycenaceae</taxon>
        <taxon>Mycena</taxon>
    </lineage>
</organism>
<gene>
    <name evidence="2" type="ORF">GGX14DRAFT_385399</name>
</gene>
<dbReference type="EMBL" id="JARJCW010000002">
    <property type="protein sequence ID" value="KAJ7229118.1"/>
    <property type="molecule type" value="Genomic_DNA"/>
</dbReference>